<dbReference type="Proteomes" id="UP000326939">
    <property type="component" value="Chromosome 11"/>
</dbReference>
<evidence type="ECO:0000313" key="5">
    <source>
        <dbReference type="Proteomes" id="UP000326939"/>
    </source>
</evidence>
<evidence type="ECO:0000256" key="2">
    <source>
        <dbReference type="ARBA" id="ARBA00022737"/>
    </source>
</evidence>
<dbReference type="InterPro" id="IPR011990">
    <property type="entry name" value="TPR-like_helical_dom_sf"/>
</dbReference>
<accession>A0A5N5KWW9</accession>
<dbReference type="InterPro" id="IPR002885">
    <property type="entry name" value="PPR_rpt"/>
</dbReference>
<sequence>MATLFSSLVSRTQNLVANAIMRRSYFKKATTQRNNLYSRISPLGDPRISLAPVLDQWAEEGKKIKDYELRTIVKGLRARKRFKQALEFFLSDAWEMEGFILMELILVVSQWMSSNELFNFSPSDHAVRLDLIGKVNGLESAESYFKNLDEKDKVDKTYGALLNCYVRSGLVDKSLSHVQKMKELGFVSTALNYNDLMCLYVKTGLLEKVPDVLSDMKENGISPDLFSYRICLKSYGERSEIDNVEKILREMESQSHISMDWITFATVANIYLKAGLKEKALVYLKKCEEKVNKNALGYNHLISLYASLGNKDEMMRSWELAKANCKKQLNRDYIIILGCLVKLGHLEEAEKLLQDWESSCQYYDFQVPNVVLIGYSRKGLPEKAEAMLQDIIEKQKMKNPSSWSIIAAGYMDKQNMKKAFECMKAALAAETENKGWRPKPAMISNILNWVGDNVDAQEVEAFVGLLETKVPKSREMYHALLKSYIRCGKKVDGLLESMKAADNIDDDDDETERILSSRQQV</sequence>
<dbReference type="PANTHER" id="PTHR45717:SF7">
    <property type="entry name" value="PENTACOTRIPEPTIDE-REPEAT REGION OF PRORP DOMAIN-CONTAINING PROTEIN"/>
    <property type="match status" value="1"/>
</dbReference>
<protein>
    <recommendedName>
        <fullName evidence="6">Pentacotripeptide-repeat region of PRORP domain-containing protein</fullName>
    </recommendedName>
</protein>
<dbReference type="GO" id="GO:0003729">
    <property type="term" value="F:mRNA binding"/>
    <property type="evidence" value="ECO:0007669"/>
    <property type="project" value="UniProtKB-ARBA"/>
</dbReference>
<comment type="similarity">
    <text evidence="1">Belongs to the PPR family. P subfamily.</text>
</comment>
<organism evidence="4 5">
    <name type="scientific">Salix brachista</name>
    <dbReference type="NCBI Taxonomy" id="2182728"/>
    <lineage>
        <taxon>Eukaryota</taxon>
        <taxon>Viridiplantae</taxon>
        <taxon>Streptophyta</taxon>
        <taxon>Embryophyta</taxon>
        <taxon>Tracheophyta</taxon>
        <taxon>Spermatophyta</taxon>
        <taxon>Magnoliopsida</taxon>
        <taxon>eudicotyledons</taxon>
        <taxon>Gunneridae</taxon>
        <taxon>Pentapetalae</taxon>
        <taxon>rosids</taxon>
        <taxon>fabids</taxon>
        <taxon>Malpighiales</taxon>
        <taxon>Salicaceae</taxon>
        <taxon>Saliceae</taxon>
        <taxon>Salix</taxon>
    </lineage>
</organism>
<dbReference type="GO" id="GO:0005739">
    <property type="term" value="C:mitochondrion"/>
    <property type="evidence" value="ECO:0007669"/>
    <property type="project" value="TreeGrafter"/>
</dbReference>
<keyword evidence="5" id="KW-1185">Reference proteome</keyword>
<dbReference type="SUPFAM" id="SSF48452">
    <property type="entry name" value="TPR-like"/>
    <property type="match status" value="1"/>
</dbReference>
<comment type="caution">
    <text evidence="4">The sequence shown here is derived from an EMBL/GenBank/DDBJ whole genome shotgun (WGS) entry which is preliminary data.</text>
</comment>
<dbReference type="AlphaFoldDB" id="A0A5N5KWW9"/>
<dbReference type="SMART" id="SM00028">
    <property type="entry name" value="TPR"/>
    <property type="match status" value="3"/>
</dbReference>
<feature type="repeat" description="PPR" evidence="3">
    <location>
        <begin position="154"/>
        <end position="188"/>
    </location>
</feature>
<keyword evidence="2" id="KW-0677">Repeat</keyword>
<dbReference type="NCBIfam" id="TIGR00756">
    <property type="entry name" value="PPR"/>
    <property type="match status" value="2"/>
</dbReference>
<dbReference type="Pfam" id="PF01535">
    <property type="entry name" value="PPR"/>
    <property type="match status" value="3"/>
</dbReference>
<dbReference type="Pfam" id="PF13041">
    <property type="entry name" value="PPR_2"/>
    <property type="match status" value="1"/>
</dbReference>
<gene>
    <name evidence="4" type="ORF">DKX38_017717</name>
</gene>
<reference evidence="5" key="1">
    <citation type="journal article" date="2019" name="Gigascience">
        <title>De novo genome assembly of the endangered Acer yangbiense, a plant species with extremely small populations endemic to Yunnan Province, China.</title>
        <authorList>
            <person name="Yang J."/>
            <person name="Wariss H.M."/>
            <person name="Tao L."/>
            <person name="Zhang R."/>
            <person name="Yun Q."/>
            <person name="Hollingsworth P."/>
            <person name="Dao Z."/>
            <person name="Luo G."/>
            <person name="Guo H."/>
            <person name="Ma Y."/>
            <person name="Sun W."/>
        </authorList>
    </citation>
    <scope>NUCLEOTIDE SEQUENCE [LARGE SCALE GENOMIC DNA]</scope>
    <source>
        <strain evidence="5">cv. br00</strain>
    </source>
</reference>
<proteinExistence type="inferred from homology"/>
<dbReference type="Gene3D" id="1.25.40.10">
    <property type="entry name" value="Tetratricopeptide repeat domain"/>
    <property type="match status" value="2"/>
</dbReference>
<dbReference type="InterPro" id="IPR019734">
    <property type="entry name" value="TPR_rpt"/>
</dbReference>
<evidence type="ECO:0000256" key="1">
    <source>
        <dbReference type="ARBA" id="ARBA00007626"/>
    </source>
</evidence>
<dbReference type="FunFam" id="1.25.40.10:FF:001540">
    <property type="entry name" value="Os07g0598500 protein"/>
    <property type="match status" value="1"/>
</dbReference>
<dbReference type="PROSITE" id="PS51375">
    <property type="entry name" value="PPR"/>
    <property type="match status" value="2"/>
</dbReference>
<evidence type="ECO:0008006" key="6">
    <source>
        <dbReference type="Google" id="ProtNLM"/>
    </source>
</evidence>
<name>A0A5N5KWW9_9ROSI</name>
<dbReference type="EMBL" id="VDCV01000011">
    <property type="protein sequence ID" value="KAB5534631.1"/>
    <property type="molecule type" value="Genomic_DNA"/>
</dbReference>
<dbReference type="PANTHER" id="PTHR45717">
    <property type="entry name" value="OS12G0527900 PROTEIN"/>
    <property type="match status" value="1"/>
</dbReference>
<evidence type="ECO:0000313" key="4">
    <source>
        <dbReference type="EMBL" id="KAB5534631.1"/>
    </source>
</evidence>
<evidence type="ECO:0000256" key="3">
    <source>
        <dbReference type="PROSITE-ProRule" id="PRU00708"/>
    </source>
</evidence>
<feature type="repeat" description="PPR" evidence="3">
    <location>
        <begin position="189"/>
        <end position="223"/>
    </location>
</feature>